<dbReference type="SUPFAM" id="SSF141371">
    <property type="entry name" value="PilZ domain-like"/>
    <property type="match status" value="1"/>
</dbReference>
<dbReference type="Pfam" id="PF07238">
    <property type="entry name" value="PilZ"/>
    <property type="match status" value="1"/>
</dbReference>
<proteinExistence type="predicted"/>
<reference evidence="2" key="1">
    <citation type="submission" date="2018-06" db="EMBL/GenBank/DDBJ databases">
        <authorList>
            <person name="Zhirakovskaya E."/>
        </authorList>
    </citation>
    <scope>NUCLEOTIDE SEQUENCE</scope>
</reference>
<name>A0A3B1AF65_9ZZZZ</name>
<dbReference type="AlphaFoldDB" id="A0A3B1AF65"/>
<dbReference type="GO" id="GO:0035438">
    <property type="term" value="F:cyclic-di-GMP binding"/>
    <property type="evidence" value="ECO:0007669"/>
    <property type="project" value="InterPro"/>
</dbReference>
<accession>A0A3B1AF65</accession>
<dbReference type="InterPro" id="IPR009875">
    <property type="entry name" value="PilZ_domain"/>
</dbReference>
<sequence>MDFMDFRWDTRKSMNIGVTLACGHREVVTGITQNISKGGMYVTTDAEDVELYAHCMVKVEFEENHDEPKLDSLSDKVTAMVAYKDERGIGLMFYNNEIYDN</sequence>
<protein>
    <recommendedName>
        <fullName evidence="1">PilZ domain-containing protein</fullName>
    </recommendedName>
</protein>
<evidence type="ECO:0000259" key="1">
    <source>
        <dbReference type="Pfam" id="PF07238"/>
    </source>
</evidence>
<dbReference type="EMBL" id="UOFS01000038">
    <property type="protein sequence ID" value="VAW98612.1"/>
    <property type="molecule type" value="Genomic_DNA"/>
</dbReference>
<dbReference type="Gene3D" id="2.40.10.220">
    <property type="entry name" value="predicted glycosyltransferase like domains"/>
    <property type="match status" value="1"/>
</dbReference>
<organism evidence="2">
    <name type="scientific">hydrothermal vent metagenome</name>
    <dbReference type="NCBI Taxonomy" id="652676"/>
    <lineage>
        <taxon>unclassified sequences</taxon>
        <taxon>metagenomes</taxon>
        <taxon>ecological metagenomes</taxon>
    </lineage>
</organism>
<feature type="domain" description="PilZ" evidence="1">
    <location>
        <begin position="11"/>
        <end position="96"/>
    </location>
</feature>
<gene>
    <name evidence="2" type="ORF">MNBD_GAMMA22-1585</name>
</gene>
<evidence type="ECO:0000313" key="2">
    <source>
        <dbReference type="EMBL" id="VAW98612.1"/>
    </source>
</evidence>